<feature type="region of interest" description="Disordered" evidence="2">
    <location>
        <begin position="872"/>
        <end position="892"/>
    </location>
</feature>
<dbReference type="Pfam" id="PF13405">
    <property type="entry name" value="EF-hand_6"/>
    <property type="match status" value="1"/>
</dbReference>
<dbReference type="PROSITE" id="PS00018">
    <property type="entry name" value="EF_HAND_1"/>
    <property type="match status" value="5"/>
</dbReference>
<dbReference type="InterPro" id="IPR052603">
    <property type="entry name" value="EFCB6"/>
</dbReference>
<feature type="compositionally biased region" description="Low complexity" evidence="2">
    <location>
        <begin position="385"/>
        <end position="399"/>
    </location>
</feature>
<dbReference type="AlphaFoldDB" id="A0AAD7UCX0"/>
<feature type="region of interest" description="Disordered" evidence="2">
    <location>
        <begin position="766"/>
        <end position="853"/>
    </location>
</feature>
<evidence type="ECO:0000256" key="2">
    <source>
        <dbReference type="SAM" id="MobiDB-lite"/>
    </source>
</evidence>
<dbReference type="SMART" id="SM00054">
    <property type="entry name" value="EFh"/>
    <property type="match status" value="6"/>
</dbReference>
<accession>A0AAD7UCX0</accession>
<evidence type="ECO:0000259" key="3">
    <source>
        <dbReference type="PROSITE" id="PS50222"/>
    </source>
</evidence>
<feature type="compositionally biased region" description="Basic residues" evidence="2">
    <location>
        <begin position="838"/>
        <end position="852"/>
    </location>
</feature>
<dbReference type="SUPFAM" id="SSF47473">
    <property type="entry name" value="EF-hand"/>
    <property type="match status" value="3"/>
</dbReference>
<dbReference type="PANTHER" id="PTHR20875:SF0">
    <property type="entry name" value="GH12158P"/>
    <property type="match status" value="1"/>
</dbReference>
<keyword evidence="5" id="KW-1185">Reference proteome</keyword>
<feature type="compositionally biased region" description="Pro residues" evidence="2">
    <location>
        <begin position="799"/>
        <end position="815"/>
    </location>
</feature>
<gene>
    <name evidence="4" type="ORF">CTAYLR_003792</name>
</gene>
<evidence type="ECO:0000313" key="5">
    <source>
        <dbReference type="Proteomes" id="UP001230188"/>
    </source>
</evidence>
<dbReference type="Proteomes" id="UP001230188">
    <property type="component" value="Unassembled WGS sequence"/>
</dbReference>
<feature type="domain" description="EF-hand" evidence="3">
    <location>
        <begin position="155"/>
        <end position="190"/>
    </location>
</feature>
<feature type="domain" description="EF-hand" evidence="3">
    <location>
        <begin position="71"/>
        <end position="106"/>
    </location>
</feature>
<organism evidence="4 5">
    <name type="scientific">Chrysophaeum taylorii</name>
    <dbReference type="NCBI Taxonomy" id="2483200"/>
    <lineage>
        <taxon>Eukaryota</taxon>
        <taxon>Sar</taxon>
        <taxon>Stramenopiles</taxon>
        <taxon>Ochrophyta</taxon>
        <taxon>Pelagophyceae</taxon>
        <taxon>Pelagomonadales</taxon>
        <taxon>Pelagomonadaceae</taxon>
        <taxon>Chrysophaeum</taxon>
    </lineage>
</organism>
<dbReference type="InterPro" id="IPR018247">
    <property type="entry name" value="EF_Hand_1_Ca_BS"/>
</dbReference>
<proteinExistence type="predicted"/>
<name>A0AAD7UCX0_9STRA</name>
<dbReference type="EMBL" id="JAQMWT010000370">
    <property type="protein sequence ID" value="KAJ8602703.1"/>
    <property type="molecule type" value="Genomic_DNA"/>
</dbReference>
<keyword evidence="1" id="KW-0106">Calcium</keyword>
<protein>
    <recommendedName>
        <fullName evidence="3">EF-hand domain-containing protein</fullName>
    </recommendedName>
</protein>
<dbReference type="PANTHER" id="PTHR20875">
    <property type="entry name" value="EF-HAND CALCIUM-BINDING DOMAIN-CONTAINING PROTEIN 6-RELATED"/>
    <property type="match status" value="1"/>
</dbReference>
<feature type="domain" description="EF-hand" evidence="3">
    <location>
        <begin position="318"/>
        <end position="353"/>
    </location>
</feature>
<evidence type="ECO:0000256" key="1">
    <source>
        <dbReference type="ARBA" id="ARBA00022837"/>
    </source>
</evidence>
<dbReference type="Pfam" id="PF13499">
    <property type="entry name" value="EF-hand_7"/>
    <property type="match status" value="3"/>
</dbReference>
<feature type="compositionally biased region" description="Acidic residues" evidence="2">
    <location>
        <begin position="770"/>
        <end position="780"/>
    </location>
</feature>
<dbReference type="InterPro" id="IPR002048">
    <property type="entry name" value="EF_hand_dom"/>
</dbReference>
<dbReference type="GO" id="GO:0005509">
    <property type="term" value="F:calcium ion binding"/>
    <property type="evidence" value="ECO:0007669"/>
    <property type="project" value="InterPro"/>
</dbReference>
<dbReference type="PROSITE" id="PS50222">
    <property type="entry name" value="EF_HAND_2"/>
    <property type="match status" value="5"/>
</dbReference>
<feature type="compositionally biased region" description="Polar residues" evidence="2">
    <location>
        <begin position="874"/>
        <end position="883"/>
    </location>
</feature>
<dbReference type="Gene3D" id="1.10.238.10">
    <property type="entry name" value="EF-hand"/>
    <property type="match status" value="5"/>
</dbReference>
<comment type="caution">
    <text evidence="4">The sequence shown here is derived from an EMBL/GenBank/DDBJ whole genome shotgun (WGS) entry which is preliminary data.</text>
</comment>
<feature type="region of interest" description="Disordered" evidence="2">
    <location>
        <begin position="380"/>
        <end position="399"/>
    </location>
</feature>
<reference evidence="4" key="1">
    <citation type="submission" date="2023-01" db="EMBL/GenBank/DDBJ databases">
        <title>Metagenome sequencing of chrysophaentin producing Chrysophaeum taylorii.</title>
        <authorList>
            <person name="Davison J."/>
            <person name="Bewley C."/>
        </authorList>
    </citation>
    <scope>NUCLEOTIDE SEQUENCE</scope>
    <source>
        <strain evidence="4">NIES-1699</strain>
    </source>
</reference>
<feature type="domain" description="EF-hand" evidence="3">
    <location>
        <begin position="282"/>
        <end position="317"/>
    </location>
</feature>
<dbReference type="CDD" id="cd00051">
    <property type="entry name" value="EFh"/>
    <property type="match status" value="2"/>
</dbReference>
<sequence>MGLGSLEPKFFPRRAPRQKWSLEKLMDVLSLKFATQSSSVRRAFRGVAVPGEDRINPEQLKRWLHSLNLGVGAKLSRRLFDKLDKDGSGTISYEEFRSAFGETISGAAYEGREFVLGETEHAQRVRTIFEAAKRRKTPLISVDECVRVLRERMASQHSKVQRAFRSLDKDHSGYLERQEFERMLAIHNVRLAPIALDELIKRITSEPTVSYEAFKKFFGEDIAGTGFQNSTSTERVCDHDHAWGKANAAFAAYMSSPKRPKPLAKLWTPAEFLATLEMALSSRSKSARRIFRMVDADQSGHIDAEEFHRAMLKLNINLSPAESKRFFLMFDEDNSGSISYAELTKHIGSIVSGYKDTGVLTMKAVVEEAPTTTHFVDDARRTRPAAVSSSSSSSSSSSEGIPAAAAAARYALPQMKELIARRLGNKYLSACAAFREIDKDHTGTLSEDEIRAFLKNRNIEFHDEDFKVLMSDIGRRDDGRVQYDEFVRSFGEAICGAPWESAQQQQQQTSLPDLAAEGPPVVSRAQSVLPTLGPEEALQKLREKLGETTASVNRLFKRYNKGRAGKLDPDQVALMFKNYNLEVADIQAVISLVRARHREEDDEEIDGGGGLSYRVFAAEFGPSIAGHRYEGLVDPFADAAYRPITLPPPAQPVTAEQAKTMLLRKLATNFAHARRAFVNFNTVRDNVLDLQELRAGLEKYHIRMEDAEYDKFASDYHDGSGEIQFDAFVQNVGKAVCGDQDQGLSITLKARDDAIKLKRKEFEASFQEIGDADDPEEDEEKLPSSSSKADDDDGDDEAPLPPVSEETPPPPPPPQHVAQDKKLKQTLVVVSSSSSSSSKKKRPPAAARRRRAALNNAKTHWRVVVQEEDYAAPETTTLRTSVSAPRIVCHHA</sequence>
<dbReference type="InterPro" id="IPR011992">
    <property type="entry name" value="EF-hand-dom_pair"/>
</dbReference>
<evidence type="ECO:0000313" key="4">
    <source>
        <dbReference type="EMBL" id="KAJ8602703.1"/>
    </source>
</evidence>
<feature type="domain" description="EF-hand" evidence="3">
    <location>
        <begin position="432"/>
        <end position="460"/>
    </location>
</feature>